<name>A0A8D2FI19_THEGE</name>
<feature type="region of interest" description="Disordered" evidence="1">
    <location>
        <begin position="68"/>
        <end position="110"/>
    </location>
</feature>
<proteinExistence type="predicted"/>
<dbReference type="Ensembl" id="ENSTGET00000027340.1">
    <property type="protein sequence ID" value="ENSTGEP00000022906.1"/>
    <property type="gene ID" value="ENSTGEG00000018541.1"/>
</dbReference>
<reference evidence="2" key="1">
    <citation type="submission" date="2025-05" db="UniProtKB">
        <authorList>
            <consortium name="Ensembl"/>
        </authorList>
    </citation>
    <scope>IDENTIFICATION</scope>
</reference>
<dbReference type="AlphaFoldDB" id="A0A8D2FI19"/>
<evidence type="ECO:0000313" key="3">
    <source>
        <dbReference type="Proteomes" id="UP000694411"/>
    </source>
</evidence>
<evidence type="ECO:0000313" key="2">
    <source>
        <dbReference type="Ensembl" id="ENSTGEP00000022906.1"/>
    </source>
</evidence>
<sequence length="110" mass="12399">MGNLQTEIYLPKAATIFQNKKVLLGETGTEKLLQVDPLWHGDQDDDAEDHCHLLRLSPLHLQVQPLREAPQEHVRTPVPLLQGHPDQRHDDSGRVLAPEQDSALQRAQGH</sequence>
<protein>
    <submittedName>
        <fullName evidence="2">Uncharacterized protein</fullName>
    </submittedName>
</protein>
<dbReference type="Proteomes" id="UP000694411">
    <property type="component" value="Unassembled WGS sequence"/>
</dbReference>
<evidence type="ECO:0000256" key="1">
    <source>
        <dbReference type="SAM" id="MobiDB-lite"/>
    </source>
</evidence>
<accession>A0A8D2FI19</accession>
<dbReference type="Ensembl" id="ENSTGET00000028446.1">
    <property type="protein sequence ID" value="ENSTGEP00000023851.1"/>
    <property type="gene ID" value="ENSTGEG00000019289.1"/>
</dbReference>
<organism evidence="2 3">
    <name type="scientific">Theropithecus gelada</name>
    <name type="common">Gelada baboon</name>
    <dbReference type="NCBI Taxonomy" id="9565"/>
    <lineage>
        <taxon>Eukaryota</taxon>
        <taxon>Metazoa</taxon>
        <taxon>Chordata</taxon>
        <taxon>Craniata</taxon>
        <taxon>Vertebrata</taxon>
        <taxon>Euteleostomi</taxon>
        <taxon>Mammalia</taxon>
        <taxon>Eutheria</taxon>
        <taxon>Euarchontoglires</taxon>
        <taxon>Primates</taxon>
        <taxon>Haplorrhini</taxon>
        <taxon>Catarrhini</taxon>
        <taxon>Cercopithecidae</taxon>
        <taxon>Cercopithecinae</taxon>
        <taxon>Theropithecus</taxon>
    </lineage>
</organism>
<keyword evidence="3" id="KW-1185">Reference proteome</keyword>